<reference evidence="2 3" key="1">
    <citation type="journal article" date="2016" name="Genome Biol. Evol.">
        <title>Divergent and convergent evolution of fungal pathogenicity.</title>
        <authorList>
            <person name="Shang Y."/>
            <person name="Xiao G."/>
            <person name="Zheng P."/>
            <person name="Cen K."/>
            <person name="Zhan S."/>
            <person name="Wang C."/>
        </authorList>
    </citation>
    <scope>NUCLEOTIDE SEQUENCE [LARGE SCALE GENOMIC DNA]</scope>
    <source>
        <strain evidence="2 3">RCEF 1005</strain>
    </source>
</reference>
<dbReference type="PANTHER" id="PTHR46310:SF7">
    <property type="entry name" value="AMIDASE 1"/>
    <property type="match status" value="1"/>
</dbReference>
<gene>
    <name evidence="2" type="ORF">LEL_09499</name>
</gene>
<accession>A0A168C479</accession>
<keyword evidence="3" id="KW-1185">Reference proteome</keyword>
<feature type="domain" description="Amidase" evidence="1">
    <location>
        <begin position="41"/>
        <end position="169"/>
    </location>
</feature>
<proteinExistence type="predicted"/>
<comment type="caution">
    <text evidence="2">The sequence shown here is derived from an EMBL/GenBank/DDBJ whole genome shotgun (WGS) entry which is preliminary data.</text>
</comment>
<evidence type="ECO:0000313" key="3">
    <source>
        <dbReference type="Proteomes" id="UP000076881"/>
    </source>
</evidence>
<organism evidence="2 3">
    <name type="scientific">Akanthomyces lecanii RCEF 1005</name>
    <dbReference type="NCBI Taxonomy" id="1081108"/>
    <lineage>
        <taxon>Eukaryota</taxon>
        <taxon>Fungi</taxon>
        <taxon>Dikarya</taxon>
        <taxon>Ascomycota</taxon>
        <taxon>Pezizomycotina</taxon>
        <taxon>Sordariomycetes</taxon>
        <taxon>Hypocreomycetidae</taxon>
        <taxon>Hypocreales</taxon>
        <taxon>Cordycipitaceae</taxon>
        <taxon>Akanthomyces</taxon>
        <taxon>Cordyceps confragosa</taxon>
    </lineage>
</organism>
<dbReference type="STRING" id="1081108.A0A168C479"/>
<dbReference type="InterPro" id="IPR023631">
    <property type="entry name" value="Amidase_dom"/>
</dbReference>
<dbReference type="Proteomes" id="UP000076881">
    <property type="component" value="Unassembled WGS sequence"/>
</dbReference>
<evidence type="ECO:0000259" key="1">
    <source>
        <dbReference type="Pfam" id="PF01425"/>
    </source>
</evidence>
<dbReference type="Gene3D" id="3.90.1300.10">
    <property type="entry name" value="Amidase signature (AS) domain"/>
    <property type="match status" value="1"/>
</dbReference>
<dbReference type="PANTHER" id="PTHR46310">
    <property type="entry name" value="AMIDASE 1"/>
    <property type="match status" value="1"/>
</dbReference>
<evidence type="ECO:0000313" key="2">
    <source>
        <dbReference type="EMBL" id="OAA70908.1"/>
    </source>
</evidence>
<dbReference type="EMBL" id="AZHF01000009">
    <property type="protein sequence ID" value="OAA70908.1"/>
    <property type="molecule type" value="Genomic_DNA"/>
</dbReference>
<protein>
    <submittedName>
        <fullName evidence="2">Amidase signature domain protein</fullName>
    </submittedName>
</protein>
<dbReference type="OrthoDB" id="5423360at2759"/>
<dbReference type="InterPro" id="IPR036928">
    <property type="entry name" value="AS_sf"/>
</dbReference>
<dbReference type="AlphaFoldDB" id="A0A168C479"/>
<name>A0A168C479_CORDF</name>
<sequence>MPSIPEGVTRTSTQTKPCAGLRLAIKDIIDLKGLKTEASSHQGFVVVGKLQSSQFADSEWPTCDYVDYHGPFNPRGDGYLTPSGSSSGSASAVATYKWLDFSLGTDTLGSIRSPAAAHALFAMRPTLGATSTHGVVPYSSKWDTIGGFARSAAEYQVLAQALYGSAETANKTYEARHFRIYPHDYWPVQDEASQEVFETFIVRVENFLGIKRTNIHLADAWEKHRPDGVDESLSEYMHSAFAWSANRDQWLGLLKPFIDEYTEKMGKPPVLNPQIRFKVEYTPTVTKEQQVEGDRRLKVYHDGFYQHIMPPAEDGHSSSVMVLPWTTGKPDYRDTYKAGPQQFTGEGFFFYNIGPYGNCPEIIFPAGSTPYISKYTGREEQLPAALGLIGARGSDLMLADFVSKLFESTGTVIAPVKEQVQPEL</sequence>
<dbReference type="Pfam" id="PF01425">
    <property type="entry name" value="Amidase"/>
    <property type="match status" value="1"/>
</dbReference>
<dbReference type="SUPFAM" id="SSF75304">
    <property type="entry name" value="Amidase signature (AS) enzymes"/>
    <property type="match status" value="1"/>
</dbReference>